<accession>A0A444MGR5</accession>
<dbReference type="Proteomes" id="UP000287168">
    <property type="component" value="Unassembled WGS sequence"/>
</dbReference>
<dbReference type="InterPro" id="IPR029044">
    <property type="entry name" value="Nucleotide-diphossugar_trans"/>
</dbReference>
<feature type="domain" description="Glycosyltransferase 2-like" evidence="1">
    <location>
        <begin position="35"/>
        <end position="138"/>
    </location>
</feature>
<dbReference type="InterPro" id="IPR001173">
    <property type="entry name" value="Glyco_trans_2-like"/>
</dbReference>
<dbReference type="Gene3D" id="3.90.550.10">
    <property type="entry name" value="Spore Coat Polysaccharide Biosynthesis Protein SpsA, Chain A"/>
    <property type="match status" value="1"/>
</dbReference>
<organism evidence="2 3">
    <name type="scientific">Falsigemmobacter intermedius</name>
    <dbReference type="NCBI Taxonomy" id="1553448"/>
    <lineage>
        <taxon>Bacteria</taxon>
        <taxon>Pseudomonadati</taxon>
        <taxon>Pseudomonadota</taxon>
        <taxon>Alphaproteobacteria</taxon>
        <taxon>Rhodobacterales</taxon>
        <taxon>Paracoccaceae</taxon>
        <taxon>Falsigemmobacter</taxon>
    </lineage>
</organism>
<evidence type="ECO:0000259" key="1">
    <source>
        <dbReference type="Pfam" id="PF00535"/>
    </source>
</evidence>
<evidence type="ECO:0000313" key="2">
    <source>
        <dbReference type="EMBL" id="RWY45529.1"/>
    </source>
</evidence>
<dbReference type="GO" id="GO:0016740">
    <property type="term" value="F:transferase activity"/>
    <property type="evidence" value="ECO:0007669"/>
    <property type="project" value="UniProtKB-KW"/>
</dbReference>
<dbReference type="RefSeq" id="WP_128486247.1">
    <property type="nucleotide sequence ID" value="NZ_JBHLXB010000011.1"/>
</dbReference>
<keyword evidence="3" id="KW-1185">Reference proteome</keyword>
<dbReference type="AlphaFoldDB" id="A0A444MGR5"/>
<dbReference type="SUPFAM" id="SSF53448">
    <property type="entry name" value="Nucleotide-diphospho-sugar transferases"/>
    <property type="match status" value="1"/>
</dbReference>
<reference evidence="2 3" key="1">
    <citation type="journal article" date="2015" name="Int. J. Syst. Evol. Microbiol.">
        <title>Gemmobacter intermedius sp. nov., isolated from a white stork (Ciconia ciconia).</title>
        <authorList>
            <person name="Kampfer P."/>
            <person name="Jerzak L."/>
            <person name="Wilharm G."/>
            <person name="Golke J."/>
            <person name="Busse H.J."/>
            <person name="Glaeser S.P."/>
        </authorList>
    </citation>
    <scope>NUCLEOTIDE SEQUENCE [LARGE SCALE GENOMIC DNA]</scope>
    <source>
        <strain evidence="2 3">119/4</strain>
    </source>
</reference>
<dbReference type="EMBL" id="SBLC01000001">
    <property type="protein sequence ID" value="RWY45529.1"/>
    <property type="molecule type" value="Genomic_DNA"/>
</dbReference>
<dbReference type="Pfam" id="PF00535">
    <property type="entry name" value="Glycos_transf_2"/>
    <property type="match status" value="1"/>
</dbReference>
<keyword evidence="2" id="KW-0808">Transferase</keyword>
<name>A0A444MGR5_9RHOB</name>
<dbReference type="PANTHER" id="PTHR43179">
    <property type="entry name" value="RHAMNOSYLTRANSFERASE WBBL"/>
    <property type="match status" value="1"/>
</dbReference>
<comment type="caution">
    <text evidence="2">The sequence shown here is derived from an EMBL/GenBank/DDBJ whole genome shotgun (WGS) entry which is preliminary data.</text>
</comment>
<dbReference type="CDD" id="cd04186">
    <property type="entry name" value="GT_2_like_c"/>
    <property type="match status" value="1"/>
</dbReference>
<dbReference type="PANTHER" id="PTHR43179:SF7">
    <property type="entry name" value="RHAMNOSYLTRANSFERASE WBBL"/>
    <property type="match status" value="1"/>
</dbReference>
<protein>
    <submittedName>
        <fullName evidence="2">Glycosyltransferase family 2 protein</fullName>
    </submittedName>
</protein>
<gene>
    <name evidence="2" type="ORF">EP867_00445</name>
</gene>
<dbReference type="OrthoDB" id="9771846at2"/>
<evidence type="ECO:0000313" key="3">
    <source>
        <dbReference type="Proteomes" id="UP000287168"/>
    </source>
</evidence>
<proteinExistence type="predicted"/>
<sequence length="315" mass="34091">MSRVLTVILNWRTPEMTLKAVETALAAMEGVGGAITVVDNDSGDGSEEQIRAAVEAQGWDRVRVIQAGRNGGFGAGNNVGIRAGLPGGEVPDYVYLLNSDAFPAPETIRLLRDHLEASPRLGMAGGYVGGADGVPHQTLFRFPSIASEFEGAARTGPITRLLRRHVVPLPIPDAPVTPADWSAGCSLMMRQAMLDQIGLFDETFFLYFEETDLCRRAAQAGWGLDYLRNAPVVHIGSESTGMKRWARTPGYWFDSRWHYFSKHHGRGGAVLATLAHLAGGALHRLRCRINGGAVGDPPHFLKDLARHMLSRGKGG</sequence>